<comment type="caution">
    <text evidence="3">The sequence shown here is derived from an EMBL/GenBank/DDBJ whole genome shotgun (WGS) entry which is preliminary data.</text>
</comment>
<evidence type="ECO:0000313" key="4">
    <source>
        <dbReference type="Proteomes" id="UP001322138"/>
    </source>
</evidence>
<dbReference type="PRINTS" id="PR00111">
    <property type="entry name" value="ABHYDROLASE"/>
</dbReference>
<dbReference type="GeneID" id="87892790"/>
<dbReference type="InterPro" id="IPR000639">
    <property type="entry name" value="Epox_hydrolase-like"/>
</dbReference>
<sequence>MLFLALILAASAVAAIASQSKTATNNTTIDNGPFPTDLNGSNFTYPHPFQLFHFGSQDLPLEMAFIDLPPIVAPTTTTKPQHVRYTRKKPNPKPKIALLLHGKNFCSITWFTTAATLQKAGYRVIIPDQIGFCKSSKPGTLYQYSLHQLALNTYSLLSALDLTDPRNNDITVVGHSLGGMLATRFSLLYPDLVASLVLVNPIGLEPYLELGVPYPDLSVTLKTEQTSNYMSIKGYEQSTYYLGAWAPEYNVWAMMLAQIYAGTEAQNFVEGQARVVDMVLTQPVFYEFPRVRSKTLLMVGTKDTTAIGKQWSPPDVKEKLGRYELIGKETANRMPNCTLVEFEDLGHAPQIQAPDRFHAALLQWLRT</sequence>
<dbReference type="PANTHER" id="PTHR43798">
    <property type="entry name" value="MONOACYLGLYCEROL LIPASE"/>
    <property type="match status" value="1"/>
</dbReference>
<accession>A0ABR0FSH1</accession>
<dbReference type="InterPro" id="IPR050266">
    <property type="entry name" value="AB_hydrolase_sf"/>
</dbReference>
<name>A0ABR0FSH1_9PEZI</name>
<dbReference type="InterPro" id="IPR000073">
    <property type="entry name" value="AB_hydrolase_1"/>
</dbReference>
<keyword evidence="4" id="KW-1185">Reference proteome</keyword>
<evidence type="ECO:0000259" key="2">
    <source>
        <dbReference type="Pfam" id="PF00561"/>
    </source>
</evidence>
<dbReference type="SUPFAM" id="SSF53474">
    <property type="entry name" value="alpha/beta-Hydrolases"/>
    <property type="match status" value="1"/>
</dbReference>
<dbReference type="Gene3D" id="3.40.50.1820">
    <property type="entry name" value="alpha/beta hydrolase"/>
    <property type="match status" value="1"/>
</dbReference>
<evidence type="ECO:0000313" key="3">
    <source>
        <dbReference type="EMBL" id="KAK4646901.1"/>
    </source>
</evidence>
<reference evidence="3 4" key="1">
    <citation type="journal article" date="2023" name="bioRxiv">
        <title>High-quality genome assemblies of four members of thePodospora anserinaspecies complex.</title>
        <authorList>
            <person name="Ament-Velasquez S.L."/>
            <person name="Vogan A.A."/>
            <person name="Wallerman O."/>
            <person name="Hartmann F."/>
            <person name="Gautier V."/>
            <person name="Silar P."/>
            <person name="Giraud T."/>
            <person name="Johannesson H."/>
        </authorList>
    </citation>
    <scope>NUCLEOTIDE SEQUENCE [LARGE SCALE GENOMIC DNA]</scope>
    <source>
        <strain evidence="3 4">CBS 112042</strain>
    </source>
</reference>
<feature type="signal peptide" evidence="1">
    <location>
        <begin position="1"/>
        <end position="17"/>
    </location>
</feature>
<gene>
    <name evidence="3" type="ORF">QC761_100600</name>
</gene>
<evidence type="ECO:0000256" key="1">
    <source>
        <dbReference type="SAM" id="SignalP"/>
    </source>
</evidence>
<dbReference type="PRINTS" id="PR00412">
    <property type="entry name" value="EPOXHYDRLASE"/>
</dbReference>
<dbReference type="RefSeq" id="XP_062735877.1">
    <property type="nucleotide sequence ID" value="XM_062873308.1"/>
</dbReference>
<dbReference type="EMBL" id="JAFFGZ010000003">
    <property type="protein sequence ID" value="KAK4646901.1"/>
    <property type="molecule type" value="Genomic_DNA"/>
</dbReference>
<feature type="domain" description="AB hydrolase-1" evidence="2">
    <location>
        <begin position="98"/>
        <end position="204"/>
    </location>
</feature>
<dbReference type="InterPro" id="IPR029058">
    <property type="entry name" value="AB_hydrolase_fold"/>
</dbReference>
<feature type="chain" id="PRO_5046269762" description="AB hydrolase-1 domain-containing protein" evidence="1">
    <location>
        <begin position="18"/>
        <end position="367"/>
    </location>
</feature>
<protein>
    <recommendedName>
        <fullName evidence="2">AB hydrolase-1 domain-containing protein</fullName>
    </recommendedName>
</protein>
<dbReference type="Proteomes" id="UP001322138">
    <property type="component" value="Unassembled WGS sequence"/>
</dbReference>
<dbReference type="Pfam" id="PF00561">
    <property type="entry name" value="Abhydrolase_1"/>
    <property type="match status" value="1"/>
</dbReference>
<organism evidence="3 4">
    <name type="scientific">Podospora bellae-mahoneyi</name>
    <dbReference type="NCBI Taxonomy" id="2093777"/>
    <lineage>
        <taxon>Eukaryota</taxon>
        <taxon>Fungi</taxon>
        <taxon>Dikarya</taxon>
        <taxon>Ascomycota</taxon>
        <taxon>Pezizomycotina</taxon>
        <taxon>Sordariomycetes</taxon>
        <taxon>Sordariomycetidae</taxon>
        <taxon>Sordariales</taxon>
        <taxon>Podosporaceae</taxon>
        <taxon>Podospora</taxon>
    </lineage>
</organism>
<keyword evidence="1" id="KW-0732">Signal</keyword>
<dbReference type="PANTHER" id="PTHR43798:SF33">
    <property type="entry name" value="HYDROLASE, PUTATIVE (AFU_ORTHOLOGUE AFUA_2G14860)-RELATED"/>
    <property type="match status" value="1"/>
</dbReference>
<proteinExistence type="predicted"/>